<dbReference type="EMBL" id="LO017727">
    <property type="protein sequence ID" value="CRH04415.1"/>
    <property type="molecule type" value="Genomic_DNA"/>
</dbReference>
<accession>A0A1S7LC98</accession>
<dbReference type="Gene3D" id="3.40.50.1110">
    <property type="entry name" value="SGNH hydrolase"/>
    <property type="match status" value="1"/>
</dbReference>
<dbReference type="Pfam" id="PF13472">
    <property type="entry name" value="Lipase_GDSL_2"/>
    <property type="match status" value="1"/>
</dbReference>
<gene>
    <name evidence="2" type="ORF">MAGMO_0201</name>
</gene>
<proteinExistence type="predicted"/>
<organism evidence="2">
    <name type="scientific">Magnetococcus massalia (strain MO-1)</name>
    <dbReference type="NCBI Taxonomy" id="451514"/>
    <lineage>
        <taxon>Bacteria</taxon>
        <taxon>Pseudomonadati</taxon>
        <taxon>Pseudomonadota</taxon>
        <taxon>Magnetococcia</taxon>
        <taxon>Magnetococcales</taxon>
        <taxon>Magnetococcaceae</taxon>
        <taxon>Magnetococcus</taxon>
    </lineage>
</organism>
<evidence type="ECO:0000313" key="2">
    <source>
        <dbReference type="EMBL" id="CRH04415.1"/>
    </source>
</evidence>
<dbReference type="InterPro" id="IPR036514">
    <property type="entry name" value="SGNH_hydro_sf"/>
</dbReference>
<reference evidence="2" key="1">
    <citation type="submission" date="2015-04" db="EMBL/GenBank/DDBJ databases">
        <authorList>
            <person name="Syromyatnikov M.Y."/>
            <person name="Popov V.N."/>
        </authorList>
    </citation>
    <scope>NUCLEOTIDE SEQUENCE</scope>
    <source>
        <strain evidence="2">MO-1</strain>
    </source>
</reference>
<protein>
    <recommendedName>
        <fullName evidence="1">SGNH hydrolase-type esterase domain-containing protein</fullName>
    </recommendedName>
</protein>
<dbReference type="SUPFAM" id="SSF52266">
    <property type="entry name" value="SGNH hydrolase"/>
    <property type="match status" value="1"/>
</dbReference>
<name>A0A1S7LC98_MAGMO</name>
<dbReference type="GO" id="GO:0016788">
    <property type="term" value="F:hydrolase activity, acting on ester bonds"/>
    <property type="evidence" value="ECO:0007669"/>
    <property type="project" value="UniProtKB-ARBA"/>
</dbReference>
<sequence>MAITQQTPPIFTDARCCLFGDSFVAGIGDPTGQGWSGRLFAPLLAQGTPITVYNLGIRRESSRQIAQRYSQEARPRFAMGDWFGSLFSFGVNDTVILHSQPRLGQQESLSHAASLARRAAQFGAVSFIGPPPVDDPAQNSRIQALDAAMGQMLGAMQIPYCSVFAALVESAVWMDEVKKGDGSHPAAAGYGEMAQVIMEWPEWWFYQTEEPPHGET</sequence>
<evidence type="ECO:0000259" key="1">
    <source>
        <dbReference type="Pfam" id="PF13472"/>
    </source>
</evidence>
<dbReference type="InterPro" id="IPR013830">
    <property type="entry name" value="SGNH_hydro"/>
</dbReference>
<dbReference type="AlphaFoldDB" id="A0A1S7LC98"/>
<feature type="domain" description="SGNH hydrolase-type esterase" evidence="1">
    <location>
        <begin position="18"/>
        <end position="190"/>
    </location>
</feature>